<name>A0ABU2FGZ9_9EURY</name>
<proteinExistence type="predicted"/>
<dbReference type="InterPro" id="IPR000674">
    <property type="entry name" value="Ald_Oxase/Xan_DH_a/b"/>
</dbReference>
<protein>
    <submittedName>
        <fullName evidence="5">Xanthine dehydrogenase family protein molybdopterin-binding subunit</fullName>
    </submittedName>
</protein>
<dbReference type="SUPFAM" id="SSF54665">
    <property type="entry name" value="CO dehydrogenase molybdoprotein N-domain-like"/>
    <property type="match status" value="1"/>
</dbReference>
<gene>
    <name evidence="5" type="ORF">NDI56_17080</name>
</gene>
<dbReference type="InterPro" id="IPR008274">
    <property type="entry name" value="AldOxase/xan_DH_MoCoBD1"/>
</dbReference>
<keyword evidence="6" id="KW-1185">Reference proteome</keyword>
<dbReference type="Pfam" id="PF02738">
    <property type="entry name" value="MoCoBD_1"/>
    <property type="match status" value="1"/>
</dbReference>
<dbReference type="SMART" id="SM01008">
    <property type="entry name" value="Ald_Xan_dh_C"/>
    <property type="match status" value="1"/>
</dbReference>
<reference evidence="5 6" key="1">
    <citation type="submission" date="2022-06" db="EMBL/GenBank/DDBJ databases">
        <title>Haloarcula sp. a new haloarchaeum isolate from saline soil.</title>
        <authorList>
            <person name="Strakova D."/>
            <person name="Galisteo C."/>
            <person name="Sanchez-Porro C."/>
            <person name="Ventosa A."/>
        </authorList>
    </citation>
    <scope>NUCLEOTIDE SEQUENCE [LARGE SCALE GENOMIC DNA]</scope>
    <source>
        <strain evidence="5 6">S1CR25-12</strain>
    </source>
</reference>
<dbReference type="Gene3D" id="3.30.365.10">
    <property type="entry name" value="Aldehyde oxidase/xanthine dehydrogenase, molybdopterin binding domain"/>
    <property type="match status" value="4"/>
</dbReference>
<dbReference type="Pfam" id="PF20256">
    <property type="entry name" value="MoCoBD_2"/>
    <property type="match status" value="1"/>
</dbReference>
<accession>A0ABU2FGZ9</accession>
<comment type="caution">
    <text evidence="5">The sequence shown here is derived from an EMBL/GenBank/DDBJ whole genome shotgun (WGS) entry which is preliminary data.</text>
</comment>
<dbReference type="InterPro" id="IPR016208">
    <property type="entry name" value="Ald_Oxase/xanthine_DH-like"/>
</dbReference>
<dbReference type="Gene3D" id="3.90.1170.50">
    <property type="entry name" value="Aldehyde oxidase/xanthine dehydrogenase, a/b hammerhead"/>
    <property type="match status" value="1"/>
</dbReference>
<dbReference type="PANTHER" id="PTHR11908">
    <property type="entry name" value="XANTHINE DEHYDROGENASE"/>
    <property type="match status" value="1"/>
</dbReference>
<organism evidence="5 6">
    <name type="scientific">Haloarcula saliterrae</name>
    <dbReference type="NCBI Taxonomy" id="2950534"/>
    <lineage>
        <taxon>Archaea</taxon>
        <taxon>Methanobacteriati</taxon>
        <taxon>Methanobacteriota</taxon>
        <taxon>Stenosarchaea group</taxon>
        <taxon>Halobacteria</taxon>
        <taxon>Halobacteriales</taxon>
        <taxon>Haloarculaceae</taxon>
        <taxon>Haloarcula</taxon>
    </lineage>
</organism>
<evidence type="ECO:0000313" key="5">
    <source>
        <dbReference type="EMBL" id="MDS0261115.1"/>
    </source>
</evidence>
<dbReference type="Proteomes" id="UP001259659">
    <property type="component" value="Unassembled WGS sequence"/>
</dbReference>
<evidence type="ECO:0000313" key="6">
    <source>
        <dbReference type="Proteomes" id="UP001259659"/>
    </source>
</evidence>
<evidence type="ECO:0000256" key="1">
    <source>
        <dbReference type="ARBA" id="ARBA00022505"/>
    </source>
</evidence>
<evidence type="ECO:0000256" key="3">
    <source>
        <dbReference type="SAM" id="MobiDB-lite"/>
    </source>
</evidence>
<dbReference type="RefSeq" id="WP_310920916.1">
    <property type="nucleotide sequence ID" value="NZ_JAMQON010000005.1"/>
</dbReference>
<dbReference type="InterPro" id="IPR036856">
    <property type="entry name" value="Ald_Oxase/Xan_DH_a/b_sf"/>
</dbReference>
<evidence type="ECO:0000259" key="4">
    <source>
        <dbReference type="SMART" id="SM01008"/>
    </source>
</evidence>
<keyword evidence="2" id="KW-0560">Oxidoreductase</keyword>
<dbReference type="PANTHER" id="PTHR11908:SF132">
    <property type="entry name" value="ALDEHYDE OXIDASE 1-RELATED"/>
    <property type="match status" value="1"/>
</dbReference>
<dbReference type="EMBL" id="JAMQON010000005">
    <property type="protein sequence ID" value="MDS0261115.1"/>
    <property type="molecule type" value="Genomic_DNA"/>
</dbReference>
<dbReference type="InterPro" id="IPR037165">
    <property type="entry name" value="AldOxase/xan_DH_Mopterin-bd_sf"/>
</dbReference>
<feature type="region of interest" description="Disordered" evidence="3">
    <location>
        <begin position="1"/>
        <end position="29"/>
    </location>
</feature>
<dbReference type="InterPro" id="IPR046867">
    <property type="entry name" value="AldOxase/xan_DH_MoCoBD2"/>
</dbReference>
<keyword evidence="1" id="KW-0500">Molybdenum</keyword>
<dbReference type="SUPFAM" id="SSF56003">
    <property type="entry name" value="Molybdenum cofactor-binding domain"/>
    <property type="match status" value="1"/>
</dbReference>
<feature type="domain" description="Aldehyde oxidase/xanthine dehydrogenase a/b hammerhead" evidence="4">
    <location>
        <begin position="24"/>
        <end position="146"/>
    </location>
</feature>
<evidence type="ECO:0000256" key="2">
    <source>
        <dbReference type="ARBA" id="ARBA00023002"/>
    </source>
</evidence>
<dbReference type="Pfam" id="PF01315">
    <property type="entry name" value="Ald_Xan_dh_C"/>
    <property type="match status" value="1"/>
</dbReference>
<sequence length="794" mass="85085">MTTVNPDGGIGESVSRNEDRRVLTGNSTGTDDFAVPNALHVQFLRSEKAHARFSIDASAARARSDVVAVYTAADIEASETPTPEPFSLYAAPMKGVPYPDDAYLQRSIATDRARYHGEIIGVVVGTDQRAARDALDDIDVTYDTLEPVMTAEAALADDAPVLHDDVADNIVFEGASGDEAQTQANFETAAYTAELEKEPQRVSPCPLEPRAAVAVHDPSMDTLEFVATTQIPHGYRRLLSQMLHHPEHKVDVTVPDMGGGFGARQHPYPADVLVGWCALDLSEPVRWRASRTENQLVENDGRGYEGTWEIALGEAGDILALRADIRYDLGAWVARGACGLAQSGNSVLPGQYDVPAVYSHVTGVVTNKARVDAYRGVTGTEMIMMLERLVTRVAKQAGLDPAEVRRRNFVDPDQFPYENATGAVYDSGDYARNFEMGLEAVDYEAVQARKEALRDENRYLGVGLCSYIEGAALGPCGELDVPTWGYGRVQVHPGGEVTVYSGGANHGQGHETSLAQIATTEFGVPFDDVSVVENSTKEVSDGVGTFASRTAALCGSAITESCRKIIEKGRQIAADEWDVPVDTVAFDDGAFHGASEQSLSFQEIAAQAHMGAAVPDELEPGLEEQTYFDPETRTWSFGTHVAVVELDPDTGAIEFHDYVATEDCGVQLNPDIVEGQVVGGIAQGIGQTLYEDVEYDSDGTLLSDALRDETLGSSGGYTLPKAEHIPEITVESTETPSPHTPHGAKGMGESGAIAAPGAIMNAIADALEPFDTEPMTPPVTPEMVWRAMAEGGSE</sequence>